<organism evidence="2 3">
    <name type="scientific">Bursaphelenchus okinawaensis</name>
    <dbReference type="NCBI Taxonomy" id="465554"/>
    <lineage>
        <taxon>Eukaryota</taxon>
        <taxon>Metazoa</taxon>
        <taxon>Ecdysozoa</taxon>
        <taxon>Nematoda</taxon>
        <taxon>Chromadorea</taxon>
        <taxon>Rhabditida</taxon>
        <taxon>Tylenchina</taxon>
        <taxon>Tylenchomorpha</taxon>
        <taxon>Aphelenchoidea</taxon>
        <taxon>Aphelenchoididae</taxon>
        <taxon>Bursaphelenchus</taxon>
    </lineage>
</organism>
<dbReference type="EMBL" id="CAJFCW020000002">
    <property type="protein sequence ID" value="CAG9091088.1"/>
    <property type="molecule type" value="Genomic_DNA"/>
</dbReference>
<evidence type="ECO:0000313" key="2">
    <source>
        <dbReference type="EMBL" id="CAD5210313.1"/>
    </source>
</evidence>
<dbReference type="Proteomes" id="UP000614601">
    <property type="component" value="Unassembled WGS sequence"/>
</dbReference>
<feature type="compositionally biased region" description="Low complexity" evidence="1">
    <location>
        <begin position="89"/>
        <end position="102"/>
    </location>
</feature>
<reference evidence="2" key="1">
    <citation type="submission" date="2020-09" db="EMBL/GenBank/DDBJ databases">
        <authorList>
            <person name="Kikuchi T."/>
        </authorList>
    </citation>
    <scope>NUCLEOTIDE SEQUENCE</scope>
    <source>
        <strain evidence="2">SH1</strain>
    </source>
</reference>
<proteinExistence type="predicted"/>
<gene>
    <name evidence="2" type="ORF">BOKJ2_LOCUS3125</name>
</gene>
<comment type="caution">
    <text evidence="2">The sequence shown here is derived from an EMBL/GenBank/DDBJ whole genome shotgun (WGS) entry which is preliminary data.</text>
</comment>
<accession>A0A811K3P4</accession>
<dbReference type="AlphaFoldDB" id="A0A811K3P4"/>
<sequence length="143" mass="15606">MDKPKSMDKPKASTSSVRFAPFSQTAFAKLATQLARSCSDLEVQNIDEKHRRQRGSICSSTSDDRLAQVQQAATRRHNRPQQTSVSSRGSNSSHCAPSSASSSLAGIGGRELQLVSQCRACSQDYRCTCCAKCSHLMIVYTPF</sequence>
<evidence type="ECO:0000256" key="1">
    <source>
        <dbReference type="SAM" id="MobiDB-lite"/>
    </source>
</evidence>
<evidence type="ECO:0000313" key="3">
    <source>
        <dbReference type="Proteomes" id="UP000614601"/>
    </source>
</evidence>
<feature type="region of interest" description="Disordered" evidence="1">
    <location>
        <begin position="46"/>
        <end position="102"/>
    </location>
</feature>
<keyword evidence="3" id="KW-1185">Reference proteome</keyword>
<dbReference type="EMBL" id="CAJFDH010000002">
    <property type="protein sequence ID" value="CAD5210313.1"/>
    <property type="molecule type" value="Genomic_DNA"/>
</dbReference>
<name>A0A811K3P4_9BILA</name>
<protein>
    <submittedName>
        <fullName evidence="2">Uncharacterized protein</fullName>
    </submittedName>
</protein>
<dbReference type="Proteomes" id="UP000783686">
    <property type="component" value="Unassembled WGS sequence"/>
</dbReference>